<dbReference type="Proteomes" id="UP000299102">
    <property type="component" value="Unassembled WGS sequence"/>
</dbReference>
<dbReference type="EMBL" id="BGZK01000153">
    <property type="protein sequence ID" value="GBP23717.1"/>
    <property type="molecule type" value="Genomic_DNA"/>
</dbReference>
<dbReference type="AlphaFoldDB" id="A0A4C1UC62"/>
<evidence type="ECO:0000313" key="1">
    <source>
        <dbReference type="EMBL" id="GBP23717.1"/>
    </source>
</evidence>
<organism evidence="1 2">
    <name type="scientific">Eumeta variegata</name>
    <name type="common">Bagworm moth</name>
    <name type="synonym">Eumeta japonica</name>
    <dbReference type="NCBI Taxonomy" id="151549"/>
    <lineage>
        <taxon>Eukaryota</taxon>
        <taxon>Metazoa</taxon>
        <taxon>Ecdysozoa</taxon>
        <taxon>Arthropoda</taxon>
        <taxon>Hexapoda</taxon>
        <taxon>Insecta</taxon>
        <taxon>Pterygota</taxon>
        <taxon>Neoptera</taxon>
        <taxon>Endopterygota</taxon>
        <taxon>Lepidoptera</taxon>
        <taxon>Glossata</taxon>
        <taxon>Ditrysia</taxon>
        <taxon>Tineoidea</taxon>
        <taxon>Psychidae</taxon>
        <taxon>Oiketicinae</taxon>
        <taxon>Eumeta</taxon>
    </lineage>
</organism>
<proteinExistence type="predicted"/>
<keyword evidence="2" id="KW-1185">Reference proteome</keyword>
<gene>
    <name evidence="1" type="ORF">EVAR_13672_1</name>
</gene>
<comment type="caution">
    <text evidence="1">The sequence shown here is derived from an EMBL/GenBank/DDBJ whole genome shotgun (WGS) entry which is preliminary data.</text>
</comment>
<evidence type="ECO:0000313" key="2">
    <source>
        <dbReference type="Proteomes" id="UP000299102"/>
    </source>
</evidence>
<accession>A0A4C1UC62</accession>
<reference evidence="1 2" key="1">
    <citation type="journal article" date="2019" name="Commun. Biol.">
        <title>The bagworm genome reveals a unique fibroin gene that provides high tensile strength.</title>
        <authorList>
            <person name="Kono N."/>
            <person name="Nakamura H."/>
            <person name="Ohtoshi R."/>
            <person name="Tomita M."/>
            <person name="Numata K."/>
            <person name="Arakawa K."/>
        </authorList>
    </citation>
    <scope>NUCLEOTIDE SEQUENCE [LARGE SCALE GENOMIC DNA]</scope>
</reference>
<protein>
    <submittedName>
        <fullName evidence="1">Uncharacterized protein</fullName>
    </submittedName>
</protein>
<sequence>MRHEAHRQRLAVTISSVVLDNVDYDEVRNNLTEISGKASSMTQRAPLAIGSDRQRGKQEGAELAALQADNALRDTVLIENTGALEAVRRRSRDIIAIDNKKNMQCTLSTFVPRILRVISEIIAATYSRMQRKNAAKTGYRTAHGANKSDPEYALQMCKNYTCDGGPELCECAPARGALNISTFFLRGEKIV</sequence>
<name>A0A4C1UC62_EUMVA</name>